<evidence type="ECO:0000313" key="1">
    <source>
        <dbReference type="EMBL" id="CAG8722376.1"/>
    </source>
</evidence>
<dbReference type="Proteomes" id="UP000789342">
    <property type="component" value="Unassembled WGS sequence"/>
</dbReference>
<organism evidence="1 2">
    <name type="scientific">Acaulospora morrowiae</name>
    <dbReference type="NCBI Taxonomy" id="94023"/>
    <lineage>
        <taxon>Eukaryota</taxon>
        <taxon>Fungi</taxon>
        <taxon>Fungi incertae sedis</taxon>
        <taxon>Mucoromycota</taxon>
        <taxon>Glomeromycotina</taxon>
        <taxon>Glomeromycetes</taxon>
        <taxon>Diversisporales</taxon>
        <taxon>Acaulosporaceae</taxon>
        <taxon>Acaulospora</taxon>
    </lineage>
</organism>
<dbReference type="AlphaFoldDB" id="A0A9N9I7A0"/>
<name>A0A9N9I7A0_9GLOM</name>
<dbReference type="Gene3D" id="1.10.510.10">
    <property type="entry name" value="Transferase(Phosphotransferase) domain 1"/>
    <property type="match status" value="1"/>
</dbReference>
<comment type="caution">
    <text evidence="1">The sequence shown here is derived from an EMBL/GenBank/DDBJ whole genome shotgun (WGS) entry which is preliminary data.</text>
</comment>
<proteinExistence type="predicted"/>
<evidence type="ECO:0000313" key="2">
    <source>
        <dbReference type="Proteomes" id="UP000789342"/>
    </source>
</evidence>
<dbReference type="OrthoDB" id="2317875at2759"/>
<feature type="non-terminal residue" evidence="1">
    <location>
        <position position="161"/>
    </location>
</feature>
<sequence>IDIPDLIVDLMHKCWDTEPQNRISAEELCSTLLQWHFNNFKVFPKSNITKKVMKDKNISTLLARRACEKNPFAIYTSRLLNFNDLPEPKDSIKTYDSSIIESGGIIKWISYYNLSNRKYLAKGGFGTIEKAVLVDESGINVNVALKILYKSRNITEEFWNE</sequence>
<keyword evidence="2" id="KW-1185">Reference proteome</keyword>
<dbReference type="EMBL" id="CAJVPV010022973">
    <property type="protein sequence ID" value="CAG8722376.1"/>
    <property type="molecule type" value="Genomic_DNA"/>
</dbReference>
<dbReference type="SUPFAM" id="SSF56112">
    <property type="entry name" value="Protein kinase-like (PK-like)"/>
    <property type="match status" value="2"/>
</dbReference>
<reference evidence="1" key="1">
    <citation type="submission" date="2021-06" db="EMBL/GenBank/DDBJ databases">
        <authorList>
            <person name="Kallberg Y."/>
            <person name="Tangrot J."/>
            <person name="Rosling A."/>
        </authorList>
    </citation>
    <scope>NUCLEOTIDE SEQUENCE</scope>
    <source>
        <strain evidence="1">CL551</strain>
    </source>
</reference>
<gene>
    <name evidence="1" type="ORF">AMORRO_LOCUS13424</name>
</gene>
<protein>
    <submittedName>
        <fullName evidence="1">8778_t:CDS:1</fullName>
    </submittedName>
</protein>
<dbReference type="InterPro" id="IPR011009">
    <property type="entry name" value="Kinase-like_dom_sf"/>
</dbReference>
<accession>A0A9N9I7A0</accession>
<feature type="non-terminal residue" evidence="1">
    <location>
        <position position="1"/>
    </location>
</feature>